<keyword evidence="3 5" id="KW-1133">Transmembrane helix</keyword>
<feature type="transmembrane region" description="Helical" evidence="5">
    <location>
        <begin position="12"/>
        <end position="29"/>
    </location>
</feature>
<evidence type="ECO:0000256" key="1">
    <source>
        <dbReference type="ARBA" id="ARBA00004141"/>
    </source>
</evidence>
<accession>A0ABT7SQL7</accession>
<feature type="transmembrane region" description="Helical" evidence="5">
    <location>
        <begin position="102"/>
        <end position="119"/>
    </location>
</feature>
<protein>
    <submittedName>
        <fullName evidence="7">O-antigen ligase family protein</fullName>
    </submittedName>
</protein>
<dbReference type="PANTHER" id="PTHR37422">
    <property type="entry name" value="TEICHURONIC ACID BIOSYNTHESIS PROTEIN TUAE"/>
    <property type="match status" value="1"/>
</dbReference>
<feature type="transmembrane region" description="Helical" evidence="5">
    <location>
        <begin position="131"/>
        <end position="154"/>
    </location>
</feature>
<keyword evidence="8" id="KW-1185">Reference proteome</keyword>
<name>A0ABT7SQL7_9GAMM</name>
<dbReference type="GO" id="GO:0016874">
    <property type="term" value="F:ligase activity"/>
    <property type="evidence" value="ECO:0007669"/>
    <property type="project" value="UniProtKB-KW"/>
</dbReference>
<reference evidence="7 8" key="1">
    <citation type="submission" date="2023-06" db="EMBL/GenBank/DDBJ databases">
        <title>Thiopseudomonas sp. CY1220 draft genome sequence.</title>
        <authorList>
            <person name="Zhao G."/>
            <person name="An M."/>
        </authorList>
    </citation>
    <scope>NUCLEOTIDE SEQUENCE [LARGE SCALE GENOMIC DNA]</scope>
    <source>
        <strain evidence="7 8">CY1220</strain>
    </source>
</reference>
<feature type="domain" description="O-antigen ligase-related" evidence="6">
    <location>
        <begin position="210"/>
        <end position="356"/>
    </location>
</feature>
<evidence type="ECO:0000259" key="6">
    <source>
        <dbReference type="Pfam" id="PF04932"/>
    </source>
</evidence>
<feature type="transmembrane region" description="Helical" evidence="5">
    <location>
        <begin position="201"/>
        <end position="219"/>
    </location>
</feature>
<sequence length="432" mass="48970">MNIAITKERQLVWAIALFVFFLAVVQFHVDALGFAINVNIADFFVLLALSAILLTYISERRVIVWKIARFNRYILLTALALLSSWLIAALSGLSLTWGTSKLVGWMVILGYLYTSALLVNQLGFFSFFRFFNLLLVFFLCVLVVSVALFFLEIIKGAGTGTVYLSYLKGLSGNRNALAFQILSVLSLLLAFQPLYERKIIFGRWFLLLATTILTCTMFLTSSRSGIASMLLLYFFALIMRISHWRLLVSSLVLAGVINLFIIYWPEIHFWFFTVYSGQEQIISQVKMAISSDESDLLRGLLIKNTFLMWLEHPFFGAGLGAFYTSSEAVYGVPIVQHNSLLWVLSEMGLLGFILFAVFFVSLIWFVFFTGRRCMRKNAVFLLLLSLGAMAMFHEMLYQRLFWLFLGGMVATGLPDSFTKNLGNEPRGVAEET</sequence>
<dbReference type="PANTHER" id="PTHR37422:SF13">
    <property type="entry name" value="LIPOPOLYSACCHARIDE BIOSYNTHESIS PROTEIN PA4999-RELATED"/>
    <property type="match status" value="1"/>
</dbReference>
<keyword evidence="4 5" id="KW-0472">Membrane</keyword>
<feature type="transmembrane region" description="Helical" evidence="5">
    <location>
        <begin position="347"/>
        <end position="367"/>
    </location>
</feature>
<dbReference type="Pfam" id="PF04932">
    <property type="entry name" value="Wzy_C"/>
    <property type="match status" value="1"/>
</dbReference>
<evidence type="ECO:0000256" key="2">
    <source>
        <dbReference type="ARBA" id="ARBA00022692"/>
    </source>
</evidence>
<evidence type="ECO:0000256" key="5">
    <source>
        <dbReference type="SAM" id="Phobius"/>
    </source>
</evidence>
<feature type="transmembrane region" description="Helical" evidence="5">
    <location>
        <begin position="174"/>
        <end position="194"/>
    </location>
</feature>
<dbReference type="RefSeq" id="WP_289411206.1">
    <property type="nucleotide sequence ID" value="NZ_JAUCDY010000011.1"/>
</dbReference>
<dbReference type="InterPro" id="IPR007016">
    <property type="entry name" value="O-antigen_ligase-rel_domated"/>
</dbReference>
<feature type="transmembrane region" description="Helical" evidence="5">
    <location>
        <begin position="246"/>
        <end position="264"/>
    </location>
</feature>
<dbReference type="Proteomes" id="UP001241056">
    <property type="component" value="Unassembled WGS sequence"/>
</dbReference>
<feature type="transmembrane region" description="Helical" evidence="5">
    <location>
        <begin position="70"/>
        <end position="90"/>
    </location>
</feature>
<keyword evidence="2 5" id="KW-0812">Transmembrane</keyword>
<proteinExistence type="predicted"/>
<gene>
    <name evidence="7" type="ORF">QEZ41_09405</name>
</gene>
<comment type="subcellular location">
    <subcellularLocation>
        <location evidence="1">Membrane</location>
        <topology evidence="1">Multi-pass membrane protein</topology>
    </subcellularLocation>
</comment>
<dbReference type="InterPro" id="IPR051533">
    <property type="entry name" value="WaaL-like"/>
</dbReference>
<evidence type="ECO:0000313" key="8">
    <source>
        <dbReference type="Proteomes" id="UP001241056"/>
    </source>
</evidence>
<evidence type="ECO:0000256" key="4">
    <source>
        <dbReference type="ARBA" id="ARBA00023136"/>
    </source>
</evidence>
<keyword evidence="7" id="KW-0436">Ligase</keyword>
<dbReference type="EMBL" id="JAUCDY010000011">
    <property type="protein sequence ID" value="MDM7858487.1"/>
    <property type="molecule type" value="Genomic_DNA"/>
</dbReference>
<organism evidence="7 8">
    <name type="scientific">Thiopseudomonas acetoxidans</name>
    <dbReference type="NCBI Taxonomy" id="3041622"/>
    <lineage>
        <taxon>Bacteria</taxon>
        <taxon>Pseudomonadati</taxon>
        <taxon>Pseudomonadota</taxon>
        <taxon>Gammaproteobacteria</taxon>
        <taxon>Pseudomonadales</taxon>
        <taxon>Pseudomonadaceae</taxon>
        <taxon>Thiopseudomonas</taxon>
    </lineage>
</organism>
<comment type="caution">
    <text evidence="7">The sequence shown here is derived from an EMBL/GenBank/DDBJ whole genome shotgun (WGS) entry which is preliminary data.</text>
</comment>
<evidence type="ECO:0000313" key="7">
    <source>
        <dbReference type="EMBL" id="MDM7858487.1"/>
    </source>
</evidence>
<feature type="transmembrane region" description="Helical" evidence="5">
    <location>
        <begin position="379"/>
        <end position="397"/>
    </location>
</feature>
<feature type="transmembrane region" description="Helical" evidence="5">
    <location>
        <begin position="35"/>
        <end position="58"/>
    </location>
</feature>
<evidence type="ECO:0000256" key="3">
    <source>
        <dbReference type="ARBA" id="ARBA00022989"/>
    </source>
</evidence>